<gene>
    <name evidence="2" type="ORF">DXU93_10965</name>
</gene>
<reference evidence="2 3" key="1">
    <citation type="submission" date="2018-08" db="EMBL/GenBank/DDBJ databases">
        <title>The draft genome squence of Brumimicrobium sp. N62.</title>
        <authorList>
            <person name="Du Z.-J."/>
            <person name="Luo H.-R."/>
        </authorList>
    </citation>
    <scope>NUCLEOTIDE SEQUENCE [LARGE SCALE GENOMIC DNA]</scope>
    <source>
        <strain evidence="2 3">N62</strain>
    </source>
</reference>
<evidence type="ECO:0000256" key="1">
    <source>
        <dbReference type="SAM" id="Phobius"/>
    </source>
</evidence>
<dbReference type="Pfam" id="PF20619">
    <property type="entry name" value="DUF6804"/>
    <property type="match status" value="1"/>
</dbReference>
<feature type="transmembrane region" description="Helical" evidence="1">
    <location>
        <begin position="80"/>
        <end position="97"/>
    </location>
</feature>
<sequence length="108" mass="12408">MSKINTPYSKIKIVLAILFFLCLLDMPYGFFMFVRFAALVGFGILAYKASEKDDKTEMIIFGALALLFQPFFKITLGREMWNIVDVIVSGWLIYSVLKNRSFVTGKFK</sequence>
<accession>A0A3E1EWZ3</accession>
<comment type="caution">
    <text evidence="2">The sequence shown here is derived from an EMBL/GenBank/DDBJ whole genome shotgun (WGS) entry which is preliminary data.</text>
</comment>
<keyword evidence="3" id="KW-1185">Reference proteome</keyword>
<evidence type="ECO:0000313" key="3">
    <source>
        <dbReference type="Proteomes" id="UP000257127"/>
    </source>
</evidence>
<name>A0A3E1EWZ3_9FLAO</name>
<evidence type="ECO:0000313" key="2">
    <source>
        <dbReference type="EMBL" id="RFC54052.1"/>
    </source>
</evidence>
<dbReference type="EMBL" id="QURB01000006">
    <property type="protein sequence ID" value="RFC54052.1"/>
    <property type="molecule type" value="Genomic_DNA"/>
</dbReference>
<proteinExistence type="predicted"/>
<dbReference type="Proteomes" id="UP000257127">
    <property type="component" value="Unassembled WGS sequence"/>
</dbReference>
<dbReference type="RefSeq" id="WP_116881333.1">
    <property type="nucleotide sequence ID" value="NZ_QURB01000006.1"/>
</dbReference>
<feature type="transmembrane region" description="Helical" evidence="1">
    <location>
        <begin position="13"/>
        <end position="46"/>
    </location>
</feature>
<dbReference type="InterPro" id="IPR046548">
    <property type="entry name" value="DUF6804"/>
</dbReference>
<dbReference type="OrthoDB" id="1082986at2"/>
<protein>
    <submittedName>
        <fullName evidence="2">Uncharacterized protein</fullName>
    </submittedName>
</protein>
<keyword evidence="1" id="KW-1133">Transmembrane helix</keyword>
<keyword evidence="1" id="KW-0812">Transmembrane</keyword>
<dbReference type="AlphaFoldDB" id="A0A3E1EWZ3"/>
<keyword evidence="1" id="KW-0472">Membrane</keyword>
<organism evidence="2 3">
    <name type="scientific">Brumimicrobium aurantiacum</name>
    <dbReference type="NCBI Taxonomy" id="1737063"/>
    <lineage>
        <taxon>Bacteria</taxon>
        <taxon>Pseudomonadati</taxon>
        <taxon>Bacteroidota</taxon>
        <taxon>Flavobacteriia</taxon>
        <taxon>Flavobacteriales</taxon>
        <taxon>Crocinitomicaceae</taxon>
        <taxon>Brumimicrobium</taxon>
    </lineage>
</organism>